<proteinExistence type="predicted"/>
<dbReference type="Proteomes" id="UP000653056">
    <property type="component" value="Unassembled WGS sequence"/>
</dbReference>
<dbReference type="SMART" id="SM00506">
    <property type="entry name" value="A1pp"/>
    <property type="match status" value="1"/>
</dbReference>
<keyword evidence="3" id="KW-1185">Reference proteome</keyword>
<evidence type="ECO:0000259" key="1">
    <source>
        <dbReference type="PROSITE" id="PS51154"/>
    </source>
</evidence>
<dbReference type="EMBL" id="BMXS01000023">
    <property type="protein sequence ID" value="GGY04716.1"/>
    <property type="molecule type" value="Genomic_DNA"/>
</dbReference>
<gene>
    <name evidence="2" type="ORF">GCM10007160_35470</name>
</gene>
<feature type="domain" description="Macro" evidence="1">
    <location>
        <begin position="1"/>
        <end position="174"/>
    </location>
</feature>
<dbReference type="Gene3D" id="3.40.220.10">
    <property type="entry name" value="Leucine Aminopeptidase, subunit E, domain 1"/>
    <property type="match status" value="1"/>
</dbReference>
<comment type="caution">
    <text evidence="2">The sequence shown here is derived from an EMBL/GenBank/DDBJ whole genome shotgun (WGS) entry which is preliminary data.</text>
</comment>
<dbReference type="SUPFAM" id="SSF52949">
    <property type="entry name" value="Macro domain-like"/>
    <property type="match status" value="1"/>
</dbReference>
<dbReference type="RefSeq" id="WP_189471582.1">
    <property type="nucleotide sequence ID" value="NZ_BMXS01000023.1"/>
</dbReference>
<dbReference type="Pfam" id="PF01661">
    <property type="entry name" value="Macro"/>
    <property type="match status" value="1"/>
</dbReference>
<organism evidence="2 3">
    <name type="scientific">Litchfieldella qijiaojingensis</name>
    <dbReference type="NCBI Taxonomy" id="980347"/>
    <lineage>
        <taxon>Bacteria</taxon>
        <taxon>Pseudomonadati</taxon>
        <taxon>Pseudomonadota</taxon>
        <taxon>Gammaproteobacteria</taxon>
        <taxon>Oceanospirillales</taxon>
        <taxon>Halomonadaceae</taxon>
        <taxon>Litchfieldella</taxon>
    </lineage>
</organism>
<dbReference type="InterPro" id="IPR043472">
    <property type="entry name" value="Macro_dom-like"/>
</dbReference>
<evidence type="ECO:0000313" key="3">
    <source>
        <dbReference type="Proteomes" id="UP000653056"/>
    </source>
</evidence>
<dbReference type="PROSITE" id="PS51154">
    <property type="entry name" value="MACRO"/>
    <property type="match status" value="1"/>
</dbReference>
<dbReference type="InterPro" id="IPR002589">
    <property type="entry name" value="Macro_dom"/>
</dbReference>
<sequence>MAPTQVTIECVKGDIANQPDIDAVVNAANAQLRTGGGVAGALHRAAGPGLAEECRPLAPIKPGQAVISGAHNLPNRHVIHCLGPVYGVDEPSDELLAACYRNALILAEEHELTSVAFPSLSTGAFGYPMKEATRIALSTVIDASRNCQYLRLIRFVLFDDNATDLHRQTLEDLQRQG</sequence>
<protein>
    <submittedName>
        <fullName evidence="2">Appr-1-p processing protein</fullName>
    </submittedName>
</protein>
<evidence type="ECO:0000313" key="2">
    <source>
        <dbReference type="EMBL" id="GGY04716.1"/>
    </source>
</evidence>
<reference evidence="3" key="1">
    <citation type="journal article" date="2019" name="Int. J. Syst. Evol. Microbiol.">
        <title>The Global Catalogue of Microorganisms (GCM) 10K type strain sequencing project: providing services to taxonomists for standard genome sequencing and annotation.</title>
        <authorList>
            <consortium name="The Broad Institute Genomics Platform"/>
            <consortium name="The Broad Institute Genome Sequencing Center for Infectious Disease"/>
            <person name="Wu L."/>
            <person name="Ma J."/>
        </authorList>
    </citation>
    <scope>NUCLEOTIDE SEQUENCE [LARGE SCALE GENOMIC DNA]</scope>
    <source>
        <strain evidence="3">KCTC 22228</strain>
    </source>
</reference>
<dbReference type="PANTHER" id="PTHR11106:SF27">
    <property type="entry name" value="MACRO DOMAIN-CONTAINING PROTEIN"/>
    <property type="match status" value="1"/>
</dbReference>
<accession>A0ABQ2Z6B3</accession>
<dbReference type="PANTHER" id="PTHR11106">
    <property type="entry name" value="GANGLIOSIDE INDUCED DIFFERENTIATION ASSOCIATED PROTEIN 2-RELATED"/>
    <property type="match status" value="1"/>
</dbReference>
<name>A0ABQ2Z6B3_9GAMM</name>